<gene>
    <name evidence="1" type="ORF">So717_26040</name>
</gene>
<evidence type="ECO:0000313" key="2">
    <source>
        <dbReference type="Proteomes" id="UP000436522"/>
    </source>
</evidence>
<evidence type="ECO:0000313" key="1">
    <source>
        <dbReference type="EMBL" id="GFE50851.1"/>
    </source>
</evidence>
<dbReference type="Proteomes" id="UP000436522">
    <property type="component" value="Unassembled WGS sequence"/>
</dbReference>
<dbReference type="EMBL" id="BLIV01000005">
    <property type="protein sequence ID" value="GFE50851.1"/>
    <property type="molecule type" value="Genomic_DNA"/>
</dbReference>
<protein>
    <submittedName>
        <fullName evidence="1">Uncharacterized protein</fullName>
    </submittedName>
</protein>
<keyword evidence="2" id="KW-1185">Reference proteome</keyword>
<dbReference type="OrthoDB" id="7877008at2"/>
<reference evidence="1 2" key="1">
    <citation type="submission" date="2019-12" db="EMBL/GenBank/DDBJ databases">
        <title>Roseobacter cerasinus sp. nov., isolated from seawater around aquaculture.</title>
        <authorList>
            <person name="Muramatsu S."/>
            <person name="Takabe Y."/>
            <person name="Mori K."/>
            <person name="Takaichi S."/>
            <person name="Hanada S."/>
        </authorList>
    </citation>
    <scope>NUCLEOTIDE SEQUENCE [LARGE SCALE GENOMIC DNA]</scope>
    <source>
        <strain evidence="1 2">AI77</strain>
    </source>
</reference>
<organism evidence="1 2">
    <name type="scientific">Roseobacter cerasinus</name>
    <dbReference type="NCBI Taxonomy" id="2602289"/>
    <lineage>
        <taxon>Bacteria</taxon>
        <taxon>Pseudomonadati</taxon>
        <taxon>Pseudomonadota</taxon>
        <taxon>Alphaproteobacteria</taxon>
        <taxon>Rhodobacterales</taxon>
        <taxon>Roseobacteraceae</taxon>
        <taxon>Roseobacter</taxon>
    </lineage>
</organism>
<dbReference type="AlphaFoldDB" id="A0A640VUT2"/>
<comment type="caution">
    <text evidence="1">The sequence shown here is derived from an EMBL/GenBank/DDBJ whole genome shotgun (WGS) entry which is preliminary data.</text>
</comment>
<name>A0A640VUT2_9RHOB</name>
<dbReference type="RefSeq" id="WP_159978029.1">
    <property type="nucleotide sequence ID" value="NZ_BLIV01000005.1"/>
</dbReference>
<proteinExistence type="predicted"/>
<accession>A0A640VUT2</accession>
<sequence length="229" mass="25453">MEEDPETGRFDVQTAPFEEDKLIESALSQLAFSLGLAVDSNSSDFNRMCTAFKYLDHTLNNCRDDPNAIEQNLGIAKGIIESNLCDANYRADEALKALAKLLEQHQLQMRADHPEVRKAWEKRIAQKIREVDRDTKLKAAEAIRTEQSRIQGRLSIETDLDAEAVETEQPAEIQATAIRRATGRSAKMNTLQRASQTVKDVDASAGYKATRIGTTGYTLVDLVMGFFGG</sequence>